<name>A0A8T2IL62_9PIPI</name>
<dbReference type="PROSITE" id="PS00892">
    <property type="entry name" value="HIT_1"/>
    <property type="match status" value="1"/>
</dbReference>
<evidence type="ECO:0000259" key="6">
    <source>
        <dbReference type="PROSITE" id="PS51084"/>
    </source>
</evidence>
<dbReference type="FunFam" id="3.30.428.10:FF:000005">
    <property type="entry name" value="Histidine triad nucleotide-binding protein 1"/>
    <property type="match status" value="1"/>
</dbReference>
<organism evidence="7 8">
    <name type="scientific">Hymenochirus boettgeri</name>
    <name type="common">Congo dwarf clawed frog</name>
    <dbReference type="NCBI Taxonomy" id="247094"/>
    <lineage>
        <taxon>Eukaryota</taxon>
        <taxon>Metazoa</taxon>
        <taxon>Chordata</taxon>
        <taxon>Craniata</taxon>
        <taxon>Vertebrata</taxon>
        <taxon>Euteleostomi</taxon>
        <taxon>Amphibia</taxon>
        <taxon>Batrachia</taxon>
        <taxon>Anura</taxon>
        <taxon>Pipoidea</taxon>
        <taxon>Pipidae</taxon>
        <taxon>Pipinae</taxon>
        <taxon>Hymenochirus</taxon>
    </lineage>
</organism>
<dbReference type="EMBL" id="JAACNH010000067">
    <property type="protein sequence ID" value="KAG8431790.1"/>
    <property type="molecule type" value="Genomic_DNA"/>
</dbReference>
<evidence type="ECO:0000256" key="4">
    <source>
        <dbReference type="PIRSR" id="PIRSR601310-3"/>
    </source>
</evidence>
<evidence type="ECO:0000256" key="5">
    <source>
        <dbReference type="PROSITE-ProRule" id="PRU00464"/>
    </source>
</evidence>
<sequence length="169" mass="18369">MFPALRMFPGRLCGVPGVIGHNWARLENLCSSGNGDPSEEVQRAQRAAAGRSISSPVPPTIFTRIINKSLPAEIIYEDDKCLAFRDVNPQAPVHFLVIPRSPIPQISHVNTGDTELLGHLLVTASVLAKKEGLSEGYRLVINDGKHGSQSVYHLHIHVIGGRQMGWPPG</sequence>
<dbReference type="GO" id="GO:0003824">
    <property type="term" value="F:catalytic activity"/>
    <property type="evidence" value="ECO:0007669"/>
    <property type="project" value="InterPro"/>
</dbReference>
<gene>
    <name evidence="7" type="ORF">GDO86_019905</name>
</gene>
<evidence type="ECO:0000256" key="2">
    <source>
        <dbReference type="ARBA" id="ARBA00025764"/>
    </source>
</evidence>
<protein>
    <recommendedName>
        <fullName evidence="6">HIT domain-containing protein</fullName>
    </recommendedName>
</protein>
<dbReference type="Proteomes" id="UP000812440">
    <property type="component" value="Unassembled WGS sequence"/>
</dbReference>
<dbReference type="InterPro" id="IPR011146">
    <property type="entry name" value="HIT-like"/>
</dbReference>
<evidence type="ECO:0000313" key="8">
    <source>
        <dbReference type="Proteomes" id="UP000812440"/>
    </source>
</evidence>
<comment type="catalytic activity">
    <reaction evidence="1">
        <text>adenosine 5'-phosphoramidate + H2O = NH4(+) + AMP</text>
        <dbReference type="Rhea" id="RHEA:67916"/>
        <dbReference type="ChEBI" id="CHEBI:15377"/>
        <dbReference type="ChEBI" id="CHEBI:28938"/>
        <dbReference type="ChEBI" id="CHEBI:57890"/>
        <dbReference type="ChEBI" id="CHEBI:456215"/>
    </reaction>
</comment>
<comment type="similarity">
    <text evidence="2">Belongs to the HINT family.</text>
</comment>
<dbReference type="Pfam" id="PF01230">
    <property type="entry name" value="HIT"/>
    <property type="match status" value="1"/>
</dbReference>
<evidence type="ECO:0000256" key="3">
    <source>
        <dbReference type="PIRSR" id="PIRSR601310-1"/>
    </source>
</evidence>
<comment type="caution">
    <text evidence="7">The sequence shown here is derived from an EMBL/GenBank/DDBJ whole genome shotgun (WGS) entry which is preliminary data.</text>
</comment>
<feature type="short sequence motif" description="Histidine triad motif" evidence="4 5">
    <location>
        <begin position="153"/>
        <end position="157"/>
    </location>
</feature>
<dbReference type="EMBL" id="JAACNH010000067">
    <property type="protein sequence ID" value="KAG8431789.1"/>
    <property type="molecule type" value="Genomic_DNA"/>
</dbReference>
<dbReference type="PRINTS" id="PR00332">
    <property type="entry name" value="HISTRIAD"/>
</dbReference>
<dbReference type="PROSITE" id="PS51084">
    <property type="entry name" value="HIT_2"/>
    <property type="match status" value="1"/>
</dbReference>
<dbReference type="InterPro" id="IPR001310">
    <property type="entry name" value="Histidine_triad_HIT"/>
</dbReference>
<dbReference type="SUPFAM" id="SSF54197">
    <property type="entry name" value="HIT-like"/>
    <property type="match status" value="1"/>
</dbReference>
<keyword evidence="8" id="KW-1185">Reference proteome</keyword>
<feature type="domain" description="HIT" evidence="6">
    <location>
        <begin position="61"/>
        <end position="169"/>
    </location>
</feature>
<accession>A0A8T2IL62</accession>
<dbReference type="CDD" id="cd01276">
    <property type="entry name" value="PKCI_related"/>
    <property type="match status" value="1"/>
</dbReference>
<dbReference type="AlphaFoldDB" id="A0A8T2IL62"/>
<proteinExistence type="inferred from homology"/>
<feature type="active site" description="Tele-AMP-histidine intermediate" evidence="3">
    <location>
        <position position="155"/>
    </location>
</feature>
<dbReference type="InterPro" id="IPR019808">
    <property type="entry name" value="Histidine_triad_CS"/>
</dbReference>
<dbReference type="Gene3D" id="3.30.428.10">
    <property type="entry name" value="HIT-like"/>
    <property type="match status" value="1"/>
</dbReference>
<reference evidence="7" key="1">
    <citation type="thesis" date="2020" institute="ProQuest LLC" country="789 East Eisenhower Parkway, Ann Arbor, MI, USA">
        <title>Comparative Genomics and Chromosome Evolution.</title>
        <authorList>
            <person name="Mudd A.B."/>
        </authorList>
    </citation>
    <scope>NUCLEOTIDE SEQUENCE</scope>
    <source>
        <strain evidence="7">Female2</strain>
        <tissue evidence="7">Blood</tissue>
    </source>
</reference>
<dbReference type="InterPro" id="IPR036265">
    <property type="entry name" value="HIT-like_sf"/>
</dbReference>
<evidence type="ECO:0000256" key="1">
    <source>
        <dbReference type="ARBA" id="ARBA00024472"/>
    </source>
</evidence>
<dbReference type="OrthoDB" id="672793at2759"/>
<evidence type="ECO:0000313" key="7">
    <source>
        <dbReference type="EMBL" id="KAG8431790.1"/>
    </source>
</evidence>
<dbReference type="PANTHER" id="PTHR23089">
    <property type="entry name" value="HISTIDINE TRIAD HIT PROTEIN"/>
    <property type="match status" value="1"/>
</dbReference>